<name>A0AA38W8D3_9ASTR</name>
<evidence type="ECO:0000259" key="2">
    <source>
        <dbReference type="Pfam" id="PF14008"/>
    </source>
</evidence>
<keyword evidence="1" id="KW-0732">Signal</keyword>
<evidence type="ECO:0000256" key="1">
    <source>
        <dbReference type="ARBA" id="ARBA00022729"/>
    </source>
</evidence>
<sequence>MVIKKRPFVIVNQILYTTFFQARVYDNHDDPCGPVHITIGDGGNRQGLANKYIEPRPSISLYREASFGHGRLRMMNETHAHWSWHCNDDSVAFVADDVWLKGLNSLCSQKIRPKLAQHDEL</sequence>
<feature type="domain" description="Purple acid phosphatase C-terminal" evidence="2">
    <location>
        <begin position="33"/>
        <end position="90"/>
    </location>
</feature>
<dbReference type="PANTHER" id="PTHR22953">
    <property type="entry name" value="ACID PHOSPHATASE RELATED"/>
    <property type="match status" value="1"/>
</dbReference>
<dbReference type="Gene3D" id="3.60.21.10">
    <property type="match status" value="1"/>
</dbReference>
<gene>
    <name evidence="3" type="ORF">OSB04_029091</name>
</gene>
<accession>A0AA38W8D3</accession>
<keyword evidence="4" id="KW-1185">Reference proteome</keyword>
<evidence type="ECO:0000313" key="3">
    <source>
        <dbReference type="EMBL" id="KAJ9542585.1"/>
    </source>
</evidence>
<dbReference type="InterPro" id="IPR025733">
    <property type="entry name" value="PAPs_C"/>
</dbReference>
<dbReference type="InterPro" id="IPR039331">
    <property type="entry name" value="PAPs-like"/>
</dbReference>
<comment type="caution">
    <text evidence="3">The sequence shown here is derived from an EMBL/GenBank/DDBJ whole genome shotgun (WGS) entry which is preliminary data.</text>
</comment>
<evidence type="ECO:0000313" key="4">
    <source>
        <dbReference type="Proteomes" id="UP001172457"/>
    </source>
</evidence>
<dbReference type="Proteomes" id="UP001172457">
    <property type="component" value="Chromosome 7"/>
</dbReference>
<organism evidence="3 4">
    <name type="scientific">Centaurea solstitialis</name>
    <name type="common">yellow star-thistle</name>
    <dbReference type="NCBI Taxonomy" id="347529"/>
    <lineage>
        <taxon>Eukaryota</taxon>
        <taxon>Viridiplantae</taxon>
        <taxon>Streptophyta</taxon>
        <taxon>Embryophyta</taxon>
        <taxon>Tracheophyta</taxon>
        <taxon>Spermatophyta</taxon>
        <taxon>Magnoliopsida</taxon>
        <taxon>eudicotyledons</taxon>
        <taxon>Gunneridae</taxon>
        <taxon>Pentapetalae</taxon>
        <taxon>asterids</taxon>
        <taxon>campanulids</taxon>
        <taxon>Asterales</taxon>
        <taxon>Asteraceae</taxon>
        <taxon>Carduoideae</taxon>
        <taxon>Cardueae</taxon>
        <taxon>Centaureinae</taxon>
        <taxon>Centaurea</taxon>
    </lineage>
</organism>
<reference evidence="3" key="1">
    <citation type="submission" date="2023-03" db="EMBL/GenBank/DDBJ databases">
        <title>Chromosome-scale reference genome and RAD-based genetic map of yellow starthistle (Centaurea solstitialis) reveal putative structural variation and QTLs associated with invader traits.</title>
        <authorList>
            <person name="Reatini B."/>
            <person name="Cang F.A."/>
            <person name="Jiang Q."/>
            <person name="Mckibben M.T.W."/>
            <person name="Barker M.S."/>
            <person name="Rieseberg L.H."/>
            <person name="Dlugosch K.M."/>
        </authorList>
    </citation>
    <scope>NUCLEOTIDE SEQUENCE</scope>
    <source>
        <strain evidence="3">CAN-66</strain>
        <tissue evidence="3">Leaf</tissue>
    </source>
</reference>
<dbReference type="GO" id="GO:0003993">
    <property type="term" value="F:acid phosphatase activity"/>
    <property type="evidence" value="ECO:0007669"/>
    <property type="project" value="InterPro"/>
</dbReference>
<dbReference type="PANTHER" id="PTHR22953:SF7">
    <property type="entry name" value="PURPLE ACID PHOSPHATASE 22"/>
    <property type="match status" value="1"/>
</dbReference>
<protein>
    <recommendedName>
        <fullName evidence="2">Purple acid phosphatase C-terminal domain-containing protein</fullName>
    </recommendedName>
</protein>
<dbReference type="SUPFAM" id="SSF56300">
    <property type="entry name" value="Metallo-dependent phosphatases"/>
    <property type="match status" value="1"/>
</dbReference>
<dbReference type="AlphaFoldDB" id="A0AA38W8D3"/>
<dbReference type="EMBL" id="JARYMX010000007">
    <property type="protein sequence ID" value="KAJ9542585.1"/>
    <property type="molecule type" value="Genomic_DNA"/>
</dbReference>
<dbReference type="InterPro" id="IPR029052">
    <property type="entry name" value="Metallo-depent_PP-like"/>
</dbReference>
<proteinExistence type="predicted"/>
<dbReference type="Pfam" id="PF14008">
    <property type="entry name" value="Metallophos_C"/>
    <property type="match status" value="1"/>
</dbReference>